<comment type="caution">
    <text evidence="11">The sequence shown here is derived from an EMBL/GenBank/DDBJ whole genome shotgun (WGS) entry which is preliminary data.</text>
</comment>
<sequence>MWKDSINDDAKPAASSGCSSRSASRRKRTSFSKEHVELLRATFETDPYPGISLRESLSQTTGLPESRIQVWFQNRRARTLKCKGTKKALWQSDSPVRDALPLHHGIASRGPQVGPIPLPPQGPPPAYPTQVKEEIEEACYYGQCPPAYSTIEEHGHYGPMHGVQQGRLHAGFSSSSSPHPRGYWSHAGSQTPPVTPLWCHSPLEMRSSSQAPSFMYPGSAEQQLYMTSSTSHSSTPDTPDSGYWDVSLENSPGQYSQLEDSWSGVSLEGYRESRHLEVVQLAPLPELSLQEILGELDEDWLGGGGGGLDIHTTDEKMAFC</sequence>
<feature type="compositionally biased region" description="Basic and acidic residues" evidence="9">
    <location>
        <begin position="1"/>
        <end position="11"/>
    </location>
</feature>
<reference evidence="11 12" key="1">
    <citation type="journal article" date="2021" name="Sci. Rep.">
        <title>Chromosome anchoring in Senegalese sole (Solea senegalensis) reveals sex-associated markers and genome rearrangements in flatfish.</title>
        <authorList>
            <person name="Guerrero-Cozar I."/>
            <person name="Gomez-Garrido J."/>
            <person name="Berbel C."/>
            <person name="Martinez-Blanch J.F."/>
            <person name="Alioto T."/>
            <person name="Claros M.G."/>
            <person name="Gagnaire P.A."/>
            <person name="Manchado M."/>
        </authorList>
    </citation>
    <scope>NUCLEOTIDE SEQUENCE [LARGE SCALE GENOMIC DNA]</scope>
    <source>
        <strain evidence="11">Sse05_10M</strain>
    </source>
</reference>
<dbReference type="GO" id="GO:0000977">
    <property type="term" value="F:RNA polymerase II transcription regulatory region sequence-specific DNA binding"/>
    <property type="evidence" value="ECO:0007669"/>
    <property type="project" value="TreeGrafter"/>
</dbReference>
<dbReference type="AlphaFoldDB" id="A0AAV6S4T0"/>
<feature type="domain" description="Homeobox" evidence="10">
    <location>
        <begin position="22"/>
        <end position="82"/>
    </location>
</feature>
<keyword evidence="3" id="KW-0217">Developmental protein</keyword>
<comment type="subcellular location">
    <subcellularLocation>
        <location evidence="1 7 8">Nucleus</location>
    </subcellularLocation>
</comment>
<feature type="compositionally biased region" description="Low complexity" evidence="9">
    <location>
        <begin position="227"/>
        <end position="241"/>
    </location>
</feature>
<dbReference type="Pfam" id="PF00046">
    <property type="entry name" value="Homeodomain"/>
    <property type="match status" value="1"/>
</dbReference>
<dbReference type="PROSITE" id="PS50071">
    <property type="entry name" value="HOMEOBOX_2"/>
    <property type="match status" value="1"/>
</dbReference>
<evidence type="ECO:0000313" key="11">
    <source>
        <dbReference type="EMBL" id="KAG7512393.1"/>
    </source>
</evidence>
<dbReference type="InterPro" id="IPR051306">
    <property type="entry name" value="Homeobox_regulator"/>
</dbReference>
<keyword evidence="6 7" id="KW-0539">Nucleus</keyword>
<evidence type="ECO:0000256" key="3">
    <source>
        <dbReference type="ARBA" id="ARBA00022473"/>
    </source>
</evidence>
<dbReference type="PANTHER" id="PTHR46123:SF4">
    <property type="entry name" value="MIX-TYPE HOMEOBOX GENE 1-RELATED"/>
    <property type="match status" value="1"/>
</dbReference>
<feature type="region of interest" description="Disordered" evidence="9">
    <location>
        <begin position="226"/>
        <end position="245"/>
    </location>
</feature>
<feature type="region of interest" description="Disordered" evidence="9">
    <location>
        <begin position="1"/>
        <end position="31"/>
    </location>
</feature>
<dbReference type="EMBL" id="JAGKHQ010000007">
    <property type="protein sequence ID" value="KAG7512393.1"/>
    <property type="molecule type" value="Genomic_DNA"/>
</dbReference>
<evidence type="ECO:0000256" key="5">
    <source>
        <dbReference type="ARBA" id="ARBA00023155"/>
    </source>
</evidence>
<feature type="DNA-binding region" description="Homeobox" evidence="7">
    <location>
        <begin position="24"/>
        <end position="83"/>
    </location>
</feature>
<dbReference type="GO" id="GO:0000981">
    <property type="term" value="F:DNA-binding transcription factor activity, RNA polymerase II-specific"/>
    <property type="evidence" value="ECO:0007669"/>
    <property type="project" value="TreeGrafter"/>
</dbReference>
<gene>
    <name evidence="11" type="ORF">JOB18_028095</name>
</gene>
<dbReference type="CDD" id="cd00086">
    <property type="entry name" value="homeodomain"/>
    <property type="match status" value="1"/>
</dbReference>
<evidence type="ECO:0000256" key="2">
    <source>
        <dbReference type="ARBA" id="ARBA00005733"/>
    </source>
</evidence>
<keyword evidence="5 7" id="KW-0371">Homeobox</keyword>
<protein>
    <submittedName>
        <fullName evidence="11">Double homeobox protein 4C-like</fullName>
    </submittedName>
</protein>
<name>A0AAV6S4T0_SOLSE</name>
<evidence type="ECO:0000256" key="9">
    <source>
        <dbReference type="SAM" id="MobiDB-lite"/>
    </source>
</evidence>
<accession>A0AAV6S4T0</accession>
<evidence type="ECO:0000259" key="10">
    <source>
        <dbReference type="PROSITE" id="PS50071"/>
    </source>
</evidence>
<keyword evidence="12" id="KW-1185">Reference proteome</keyword>
<dbReference type="PANTHER" id="PTHR46123">
    <property type="entry name" value="MIX-TYPE HOMEOBOX GENE 1-RELATED"/>
    <property type="match status" value="1"/>
</dbReference>
<evidence type="ECO:0000256" key="4">
    <source>
        <dbReference type="ARBA" id="ARBA00023125"/>
    </source>
</evidence>
<evidence type="ECO:0000256" key="1">
    <source>
        <dbReference type="ARBA" id="ARBA00004123"/>
    </source>
</evidence>
<dbReference type="InterPro" id="IPR001356">
    <property type="entry name" value="HD"/>
</dbReference>
<evidence type="ECO:0000313" key="12">
    <source>
        <dbReference type="Proteomes" id="UP000693946"/>
    </source>
</evidence>
<evidence type="ECO:0000256" key="7">
    <source>
        <dbReference type="PROSITE-ProRule" id="PRU00108"/>
    </source>
</evidence>
<evidence type="ECO:0000256" key="6">
    <source>
        <dbReference type="ARBA" id="ARBA00023242"/>
    </source>
</evidence>
<evidence type="ECO:0000256" key="8">
    <source>
        <dbReference type="RuleBase" id="RU000682"/>
    </source>
</evidence>
<keyword evidence="4 7" id="KW-0238">DNA-binding</keyword>
<dbReference type="SMART" id="SM00389">
    <property type="entry name" value="HOX"/>
    <property type="match status" value="1"/>
</dbReference>
<comment type="similarity">
    <text evidence="2">Belongs to the paired homeobox family.</text>
</comment>
<proteinExistence type="inferred from homology"/>
<feature type="compositionally biased region" description="Low complexity" evidence="9">
    <location>
        <begin position="13"/>
        <end position="22"/>
    </location>
</feature>
<organism evidence="11 12">
    <name type="scientific">Solea senegalensis</name>
    <name type="common">Senegalese sole</name>
    <dbReference type="NCBI Taxonomy" id="28829"/>
    <lineage>
        <taxon>Eukaryota</taxon>
        <taxon>Metazoa</taxon>
        <taxon>Chordata</taxon>
        <taxon>Craniata</taxon>
        <taxon>Vertebrata</taxon>
        <taxon>Euteleostomi</taxon>
        <taxon>Actinopterygii</taxon>
        <taxon>Neopterygii</taxon>
        <taxon>Teleostei</taxon>
        <taxon>Neoteleostei</taxon>
        <taxon>Acanthomorphata</taxon>
        <taxon>Carangaria</taxon>
        <taxon>Pleuronectiformes</taxon>
        <taxon>Pleuronectoidei</taxon>
        <taxon>Soleidae</taxon>
        <taxon>Solea</taxon>
    </lineage>
</organism>
<dbReference type="FunFam" id="1.10.10.60:FF:000312">
    <property type="entry name" value="Mix-type homeobox gene 1"/>
    <property type="match status" value="1"/>
</dbReference>
<dbReference type="Proteomes" id="UP000693946">
    <property type="component" value="Linkage Group LG15"/>
</dbReference>
<dbReference type="GO" id="GO:0005634">
    <property type="term" value="C:nucleus"/>
    <property type="evidence" value="ECO:0007669"/>
    <property type="project" value="UniProtKB-SubCell"/>
</dbReference>